<dbReference type="KEGG" id="muh:HYN43_004235"/>
<dbReference type="EMBL" id="CP032869">
    <property type="protein sequence ID" value="AYL94555.1"/>
    <property type="molecule type" value="Genomic_DNA"/>
</dbReference>
<evidence type="ECO:0000313" key="1">
    <source>
        <dbReference type="EMBL" id="AYL94555.1"/>
    </source>
</evidence>
<accession>A0A494VT75</accession>
<proteinExistence type="predicted"/>
<sequence length="59" mass="6810">MLPCLADVFFKFDVSLIKHRSAKHGPNIKNLKINNLQYLTFISARYISKISNLGYEIQP</sequence>
<keyword evidence="2" id="KW-1185">Reference proteome</keyword>
<protein>
    <submittedName>
        <fullName evidence="1">Uncharacterized protein</fullName>
    </submittedName>
</protein>
<name>A0A494VT75_9SPHI</name>
<evidence type="ECO:0000313" key="2">
    <source>
        <dbReference type="Proteomes" id="UP000270046"/>
    </source>
</evidence>
<reference evidence="1 2" key="1">
    <citation type="submission" date="2018-10" db="EMBL/GenBank/DDBJ databases">
        <title>Genome sequencing of Mucilaginibacter sp. HYN0043.</title>
        <authorList>
            <person name="Kim M."/>
            <person name="Yi H."/>
        </authorList>
    </citation>
    <scope>NUCLEOTIDE SEQUENCE [LARGE SCALE GENOMIC DNA]</scope>
    <source>
        <strain evidence="1 2">HYN0043</strain>
    </source>
</reference>
<gene>
    <name evidence="1" type="ORF">HYN43_004235</name>
</gene>
<dbReference type="Proteomes" id="UP000270046">
    <property type="component" value="Chromosome"/>
</dbReference>
<dbReference type="AlphaFoldDB" id="A0A494VT75"/>
<organism evidence="1 2">
    <name type="scientific">Mucilaginibacter celer</name>
    <dbReference type="NCBI Taxonomy" id="2305508"/>
    <lineage>
        <taxon>Bacteria</taxon>
        <taxon>Pseudomonadati</taxon>
        <taxon>Bacteroidota</taxon>
        <taxon>Sphingobacteriia</taxon>
        <taxon>Sphingobacteriales</taxon>
        <taxon>Sphingobacteriaceae</taxon>
        <taxon>Mucilaginibacter</taxon>
    </lineage>
</organism>